<name>A0A6H5HPA1_9HEMI</name>
<dbReference type="EMBL" id="CADCXU010035173">
    <property type="protein sequence ID" value="CAB0020265.1"/>
    <property type="molecule type" value="Genomic_DNA"/>
</dbReference>
<evidence type="ECO:0000256" key="1">
    <source>
        <dbReference type="SAM" id="MobiDB-lite"/>
    </source>
</evidence>
<dbReference type="AlphaFoldDB" id="A0A6H5HPA1"/>
<accession>A0A6H5HPA1</accession>
<sequence length="143" mass="16892">MNNVPQDVCLIWNAPGVCLRMSRNLASNYPTDIETNNRDDFNRRVQNVDFYFVPTQLLQIKAGDRRDSELTGRLIVSENYIMTEKNRHSIEEFYREFNFTLRPHYGLKRAAKRRNTIRCASKSPDRLAQPQGTRERRRARVSE</sequence>
<feature type="region of interest" description="Disordered" evidence="1">
    <location>
        <begin position="122"/>
        <end position="143"/>
    </location>
</feature>
<organism evidence="3 4">
    <name type="scientific">Nesidiocoris tenuis</name>
    <dbReference type="NCBI Taxonomy" id="355587"/>
    <lineage>
        <taxon>Eukaryota</taxon>
        <taxon>Metazoa</taxon>
        <taxon>Ecdysozoa</taxon>
        <taxon>Arthropoda</taxon>
        <taxon>Hexapoda</taxon>
        <taxon>Insecta</taxon>
        <taxon>Pterygota</taxon>
        <taxon>Neoptera</taxon>
        <taxon>Paraneoptera</taxon>
        <taxon>Hemiptera</taxon>
        <taxon>Heteroptera</taxon>
        <taxon>Panheteroptera</taxon>
        <taxon>Cimicomorpha</taxon>
        <taxon>Miridae</taxon>
        <taxon>Dicyphina</taxon>
        <taxon>Nesidiocoris</taxon>
    </lineage>
</organism>
<protein>
    <submittedName>
        <fullName evidence="3">Uncharacterized protein</fullName>
    </submittedName>
</protein>
<reference evidence="3 4" key="1">
    <citation type="submission" date="2020-02" db="EMBL/GenBank/DDBJ databases">
        <authorList>
            <person name="Ferguson B K."/>
        </authorList>
    </citation>
    <scope>NUCLEOTIDE SEQUENCE [LARGE SCALE GENOMIC DNA]</scope>
</reference>
<keyword evidence="4" id="KW-1185">Reference proteome</keyword>
<evidence type="ECO:0000313" key="2">
    <source>
        <dbReference type="EMBL" id="CAB0020265.1"/>
    </source>
</evidence>
<gene>
    <name evidence="2" type="ORF">NTEN_LOCUS23858</name>
    <name evidence="3" type="ORF">NTEN_LOCUS23863</name>
</gene>
<evidence type="ECO:0000313" key="3">
    <source>
        <dbReference type="EMBL" id="CAB0020270.1"/>
    </source>
</evidence>
<dbReference type="EMBL" id="CADCXU010035174">
    <property type="protein sequence ID" value="CAB0020270.1"/>
    <property type="molecule type" value="Genomic_DNA"/>
</dbReference>
<proteinExistence type="predicted"/>
<evidence type="ECO:0000313" key="4">
    <source>
        <dbReference type="Proteomes" id="UP000479000"/>
    </source>
</evidence>
<dbReference type="Proteomes" id="UP000479000">
    <property type="component" value="Unassembled WGS sequence"/>
</dbReference>